<dbReference type="CDD" id="cd05327">
    <property type="entry name" value="retinol-DH_like_SDR_c_like"/>
    <property type="match status" value="1"/>
</dbReference>
<evidence type="ECO:0000313" key="4">
    <source>
        <dbReference type="Proteomes" id="UP000284250"/>
    </source>
</evidence>
<protein>
    <submittedName>
        <fullName evidence="3">SDR family oxidoreductase</fullName>
    </submittedName>
</protein>
<dbReference type="SUPFAM" id="SSF51735">
    <property type="entry name" value="NAD(P)-binding Rossmann-fold domains"/>
    <property type="match status" value="1"/>
</dbReference>
<dbReference type="GO" id="GO:0016491">
    <property type="term" value="F:oxidoreductase activity"/>
    <property type="evidence" value="ECO:0007669"/>
    <property type="project" value="UniProtKB-KW"/>
</dbReference>
<sequence length="340" mass="37404">MLASSLKVMTTTDSGRTSIGGKYRMIWAVMMRTAPQRARIAGQPILYPMTTAASEQITLVTGATSGIGKVTARELVRQGHHVILLARNAEKAARVRQDFQAIARPGQRVDVLLCDLSNLGQVRRAAGEFLQRYDHLDLLINNAGLLFGKQREESADGFEMTLATNYLGPFLLTSLLLPALEKSPAARIINVASVAHRFSNPKLADLNQEHDYNPLWQYGNTKLYNILFTQELARQLRERGTDNIVTNSLHPGAVASGFGSESGGWLTLMTTLGRPFMISTEQGARTTLFLATNPVGGQVSGGYFDKQKAKAVKHDLTAPDKARQLWEQTEEMVGQKFFGK</sequence>
<evidence type="ECO:0000256" key="2">
    <source>
        <dbReference type="RuleBase" id="RU000363"/>
    </source>
</evidence>
<keyword evidence="4" id="KW-1185">Reference proteome</keyword>
<dbReference type="InterPro" id="IPR002347">
    <property type="entry name" value="SDR_fam"/>
</dbReference>
<proteinExistence type="inferred from homology"/>
<accession>A0A418R9S4</accession>
<organism evidence="3 4">
    <name type="scientific">Hymenobacter rubripertinctus</name>
    <dbReference type="NCBI Taxonomy" id="2029981"/>
    <lineage>
        <taxon>Bacteria</taxon>
        <taxon>Pseudomonadati</taxon>
        <taxon>Bacteroidota</taxon>
        <taxon>Cytophagia</taxon>
        <taxon>Cytophagales</taxon>
        <taxon>Hymenobacteraceae</taxon>
        <taxon>Hymenobacter</taxon>
    </lineage>
</organism>
<dbReference type="PRINTS" id="PR00081">
    <property type="entry name" value="GDHRDH"/>
</dbReference>
<dbReference type="OrthoDB" id="597510at2"/>
<dbReference type="PRINTS" id="PR00080">
    <property type="entry name" value="SDRFAMILY"/>
</dbReference>
<comment type="similarity">
    <text evidence="2">Belongs to the short-chain dehydrogenases/reductases (SDR) family.</text>
</comment>
<comment type="caution">
    <text evidence="3">The sequence shown here is derived from an EMBL/GenBank/DDBJ whole genome shotgun (WGS) entry which is preliminary data.</text>
</comment>
<dbReference type="Pfam" id="PF00106">
    <property type="entry name" value="adh_short"/>
    <property type="match status" value="1"/>
</dbReference>
<dbReference type="AlphaFoldDB" id="A0A418R9S4"/>
<dbReference type="EMBL" id="QYCN01000001">
    <property type="protein sequence ID" value="RIY14237.1"/>
    <property type="molecule type" value="Genomic_DNA"/>
</dbReference>
<dbReference type="Gene3D" id="3.40.50.720">
    <property type="entry name" value="NAD(P)-binding Rossmann-like Domain"/>
    <property type="match status" value="1"/>
</dbReference>
<keyword evidence="1" id="KW-0560">Oxidoreductase</keyword>
<evidence type="ECO:0000256" key="1">
    <source>
        <dbReference type="ARBA" id="ARBA00023002"/>
    </source>
</evidence>
<name>A0A418R9S4_9BACT</name>
<dbReference type="PANTHER" id="PTHR43157">
    <property type="entry name" value="PHOSPHATIDYLINOSITOL-GLYCAN BIOSYNTHESIS CLASS F PROTEIN-RELATED"/>
    <property type="match status" value="1"/>
</dbReference>
<dbReference type="PANTHER" id="PTHR43157:SF31">
    <property type="entry name" value="PHOSPHATIDYLINOSITOL-GLYCAN BIOSYNTHESIS CLASS F PROTEIN"/>
    <property type="match status" value="1"/>
</dbReference>
<dbReference type="Proteomes" id="UP000284250">
    <property type="component" value="Unassembled WGS sequence"/>
</dbReference>
<gene>
    <name evidence="3" type="ORF">D0T11_00695</name>
</gene>
<evidence type="ECO:0000313" key="3">
    <source>
        <dbReference type="EMBL" id="RIY14237.1"/>
    </source>
</evidence>
<reference evidence="3 4" key="1">
    <citation type="submission" date="2019-01" db="EMBL/GenBank/DDBJ databases">
        <title>Hymenobacter humicola sp. nov., isolated from soils in Antarctica.</title>
        <authorList>
            <person name="Sedlacek I."/>
            <person name="Holochova P."/>
            <person name="Kralova S."/>
            <person name="Pantucek R."/>
            <person name="Stankova E."/>
            <person name="Vrbovska V."/>
            <person name="Kristofova L."/>
            <person name="Svec P."/>
            <person name="Busse H.-J."/>
        </authorList>
    </citation>
    <scope>NUCLEOTIDE SEQUENCE [LARGE SCALE GENOMIC DNA]</scope>
    <source>
        <strain evidence="3 4">CCM 8852</strain>
    </source>
</reference>
<dbReference type="InterPro" id="IPR036291">
    <property type="entry name" value="NAD(P)-bd_dom_sf"/>
</dbReference>